<gene>
    <name evidence="3" type="ORF">EL06_25740</name>
</gene>
<dbReference type="GO" id="GO:0006354">
    <property type="term" value="P:DNA-templated transcription elongation"/>
    <property type="evidence" value="ECO:0007669"/>
    <property type="project" value="InterPro"/>
</dbReference>
<evidence type="ECO:0000259" key="2">
    <source>
        <dbReference type="SMART" id="SM00738"/>
    </source>
</evidence>
<protein>
    <submittedName>
        <fullName evidence="3">Transcriptional antiterminator NusG</fullName>
    </submittedName>
</protein>
<dbReference type="SUPFAM" id="SSF82679">
    <property type="entry name" value="N-utilization substance G protein NusG, N-terminal domain"/>
    <property type="match status" value="1"/>
</dbReference>
<keyword evidence="1" id="KW-0804">Transcription</keyword>
<feature type="domain" description="NusG-like N-terminal" evidence="2">
    <location>
        <begin position="1"/>
        <end position="102"/>
    </location>
</feature>
<organism evidence="3">
    <name type="scientific">Salmonella diarizonae</name>
    <dbReference type="NCBI Taxonomy" id="59204"/>
    <lineage>
        <taxon>Bacteria</taxon>
        <taxon>Pseudomonadati</taxon>
        <taxon>Pseudomonadota</taxon>
        <taxon>Gammaproteobacteria</taxon>
        <taxon>Enterobacterales</taxon>
        <taxon>Enterobacteriaceae</taxon>
        <taxon>Salmonella</taxon>
    </lineage>
</organism>
<sequence>MNLWYLLYCKSQDVEKIDRRVSKLGVVPFFPQYVKVTKRKDCNAVRMEEKPLFPNYLFLSFDINKIHTSDVTSIPGAVGFVRFGSDPCIVPDKVITAIRCARLLSINQTEDAIDCRNVSPVLLHKIQQITLVKSTEIRQVMLSKLLEYADFK</sequence>
<dbReference type="CDD" id="cd09894">
    <property type="entry name" value="NGN_SP_AnfA1"/>
    <property type="match status" value="1"/>
</dbReference>
<dbReference type="AlphaFoldDB" id="A0A6C8Y4W5"/>
<dbReference type="EMBL" id="RSHK01000042">
    <property type="protein sequence ID" value="MIE72694.1"/>
    <property type="molecule type" value="Genomic_DNA"/>
</dbReference>
<proteinExistence type="predicted"/>
<name>A0A6C8Y4W5_SALDZ</name>
<evidence type="ECO:0000256" key="1">
    <source>
        <dbReference type="ARBA" id="ARBA00023163"/>
    </source>
</evidence>
<dbReference type="SMART" id="SM00738">
    <property type="entry name" value="NGN"/>
    <property type="match status" value="1"/>
</dbReference>
<dbReference type="Proteomes" id="UP000885362">
    <property type="component" value="Unassembled WGS sequence"/>
</dbReference>
<dbReference type="InterPro" id="IPR006645">
    <property type="entry name" value="NGN-like_dom"/>
</dbReference>
<reference evidence="3" key="1">
    <citation type="submission" date="2018-08" db="EMBL/GenBank/DDBJ databases">
        <authorList>
            <consortium name="GenomeTrakr network: Whole genome sequencing for foodborne pathogen traceback"/>
        </authorList>
    </citation>
    <scope>NUCLEOTIDE SEQUENCE [LARGE SCALE GENOMIC DNA]</scope>
    <source>
        <strain evidence="3">FMA0132</strain>
    </source>
</reference>
<dbReference type="Pfam" id="PF02357">
    <property type="entry name" value="NusG"/>
    <property type="match status" value="1"/>
</dbReference>
<comment type="caution">
    <text evidence="3">The sequence shown here is derived from an EMBL/GenBank/DDBJ whole genome shotgun (WGS) entry which is preliminary data.</text>
</comment>
<evidence type="ECO:0000313" key="3">
    <source>
        <dbReference type="EMBL" id="MIE72694.1"/>
    </source>
</evidence>
<accession>A0A6C8Y4W5</accession>
<dbReference type="Gene3D" id="3.30.70.940">
    <property type="entry name" value="NusG, N-terminal domain"/>
    <property type="match status" value="1"/>
</dbReference>
<dbReference type="InterPro" id="IPR036735">
    <property type="entry name" value="NGN_dom_sf"/>
</dbReference>